<protein>
    <submittedName>
        <fullName evidence="7">Glycosyl hydrolases family 16</fullName>
    </submittedName>
</protein>
<dbReference type="CDD" id="cd02178">
    <property type="entry name" value="GH16_beta_agarase"/>
    <property type="match status" value="1"/>
</dbReference>
<dbReference type="PANTHER" id="PTHR10963:SF55">
    <property type="entry name" value="GLYCOSIDE HYDROLASE FAMILY 16 PROTEIN"/>
    <property type="match status" value="1"/>
</dbReference>
<evidence type="ECO:0000313" key="8">
    <source>
        <dbReference type="Proteomes" id="UP000198827"/>
    </source>
</evidence>
<accession>A0A1H0QC18</accession>
<dbReference type="Gene3D" id="2.60.120.200">
    <property type="match status" value="1"/>
</dbReference>
<dbReference type="SUPFAM" id="SSF49899">
    <property type="entry name" value="Concanavalin A-like lectins/glucanases"/>
    <property type="match status" value="1"/>
</dbReference>
<gene>
    <name evidence="7" type="ORF">SAMN04489798_4822</name>
</gene>
<comment type="similarity">
    <text evidence="1">Belongs to the glycosyl hydrolase 16 family.</text>
</comment>
<evidence type="ECO:0000313" key="7">
    <source>
        <dbReference type="EMBL" id="SDP14226.1"/>
    </source>
</evidence>
<feature type="signal peptide" evidence="5">
    <location>
        <begin position="1"/>
        <end position="21"/>
    </location>
</feature>
<dbReference type="InterPro" id="IPR016287">
    <property type="entry name" value="Beta_agarase"/>
</dbReference>
<dbReference type="Proteomes" id="UP000198827">
    <property type="component" value="Chromosome I"/>
</dbReference>
<feature type="domain" description="GH16" evidence="6">
    <location>
        <begin position="238"/>
        <end position="492"/>
    </location>
</feature>
<name>A0A1H0QC18_9PSED</name>
<sequence length="492" mass="54700">MLRVRAGLLLGLLWCALACSAAQVPSRPPATGLVLWLDADDASSMTVDGQNRVQHWRDKSGQVNDATADDSAKGPQRVANALNGHSIVQFSGTSAFLGKTIRSEKGPVTVLIVSLRPPEQTNVGPWQRLFSSRPHTASNDNVLPNFAISLEQDTAYAPTISVLELYDVPIGPYAVGRNAIGTADNFRGDIAEVLVYDRPFASLAQRQQAFQYLAHKWSVAVPQQADTWTRVGPLGPLPSQTHANLPLSDQANTGQWTLDTQLSDDFNGKTLDPTRWHVNNAIGNESLGRKPALFKPDNASVENGHLNIVFRKETLPQKYVQLGFKDYSSAMVRTNERGFYGYYEARAKPMNSAGSSAFWLAWTGMTDNATEIDIFEIGGKTKNAAFDRLYNMNAHLWATPQSTEHIANGSTWVAPWRLANAFHVYGFDWQPDTLRWYVDGVLVRESTNTHFFFPMQIVFDSEAVWDWFGVVDDADLPSTFSVDYVKVWQRSR</sequence>
<proteinExistence type="inferred from homology"/>
<organism evidence="7 8">
    <name type="scientific">Pseudomonas arsenicoxydans</name>
    <dbReference type="NCBI Taxonomy" id="702115"/>
    <lineage>
        <taxon>Bacteria</taxon>
        <taxon>Pseudomonadati</taxon>
        <taxon>Pseudomonadota</taxon>
        <taxon>Gammaproteobacteria</taxon>
        <taxon>Pseudomonadales</taxon>
        <taxon>Pseudomonadaceae</taxon>
        <taxon>Pseudomonas</taxon>
    </lineage>
</organism>
<evidence type="ECO:0000256" key="2">
    <source>
        <dbReference type="ARBA" id="ARBA00022729"/>
    </source>
</evidence>
<dbReference type="AlphaFoldDB" id="A0A1H0QC18"/>
<keyword evidence="3 7" id="KW-0378">Hydrolase</keyword>
<evidence type="ECO:0000256" key="1">
    <source>
        <dbReference type="ARBA" id="ARBA00006865"/>
    </source>
</evidence>
<evidence type="ECO:0000256" key="4">
    <source>
        <dbReference type="ARBA" id="ARBA00023295"/>
    </source>
</evidence>
<reference evidence="7 8" key="1">
    <citation type="submission" date="2016-10" db="EMBL/GenBank/DDBJ databases">
        <authorList>
            <person name="de Groot N.N."/>
        </authorList>
    </citation>
    <scope>NUCLEOTIDE SEQUENCE [LARGE SCALE GENOMIC DNA]</scope>
    <source>
        <strain evidence="7 8">CECT 7543</strain>
    </source>
</reference>
<dbReference type="OrthoDB" id="9809583at2"/>
<dbReference type="InterPro" id="IPR050546">
    <property type="entry name" value="Glycosyl_Hydrlase_16"/>
</dbReference>
<evidence type="ECO:0000259" key="6">
    <source>
        <dbReference type="PROSITE" id="PS51762"/>
    </source>
</evidence>
<dbReference type="RefSeq" id="WP_090185117.1">
    <property type="nucleotide sequence ID" value="NZ_LT629705.1"/>
</dbReference>
<dbReference type="GO" id="GO:0033916">
    <property type="term" value="F:beta-agarase activity"/>
    <property type="evidence" value="ECO:0007669"/>
    <property type="project" value="InterPro"/>
</dbReference>
<keyword evidence="2 5" id="KW-0732">Signal</keyword>
<keyword evidence="4" id="KW-0326">Glycosidase</keyword>
<feature type="chain" id="PRO_5009250948" evidence="5">
    <location>
        <begin position="22"/>
        <end position="492"/>
    </location>
</feature>
<dbReference type="PROSITE" id="PS51762">
    <property type="entry name" value="GH16_2"/>
    <property type="match status" value="1"/>
</dbReference>
<evidence type="ECO:0000256" key="3">
    <source>
        <dbReference type="ARBA" id="ARBA00022801"/>
    </source>
</evidence>
<evidence type="ECO:0000256" key="5">
    <source>
        <dbReference type="SAM" id="SignalP"/>
    </source>
</evidence>
<dbReference type="PANTHER" id="PTHR10963">
    <property type="entry name" value="GLYCOSYL HYDROLASE-RELATED"/>
    <property type="match status" value="1"/>
</dbReference>
<dbReference type="EMBL" id="LT629705">
    <property type="protein sequence ID" value="SDP14226.1"/>
    <property type="molecule type" value="Genomic_DNA"/>
</dbReference>
<dbReference type="InterPro" id="IPR013320">
    <property type="entry name" value="ConA-like_dom_sf"/>
</dbReference>
<dbReference type="InterPro" id="IPR000757">
    <property type="entry name" value="Beta-glucanase-like"/>
</dbReference>
<dbReference type="Pfam" id="PF00722">
    <property type="entry name" value="Glyco_hydro_16"/>
    <property type="match status" value="1"/>
</dbReference>
<dbReference type="GO" id="GO:0005975">
    <property type="term" value="P:carbohydrate metabolic process"/>
    <property type="evidence" value="ECO:0007669"/>
    <property type="project" value="InterPro"/>
</dbReference>